<dbReference type="EMBL" id="AY851249">
    <property type="protein sequence ID" value="AAX45231.1"/>
    <property type="molecule type" value="Genomic_DNA"/>
</dbReference>
<proteinExistence type="predicted"/>
<evidence type="ECO:0000259" key="6">
    <source>
        <dbReference type="PROSITE" id="PS51369"/>
    </source>
</evidence>
<organism evidence="7">
    <name type="scientific">Symphoricarpos occidentalis</name>
    <dbReference type="NCBI Taxonomy" id="318448"/>
    <lineage>
        <taxon>Eukaryota</taxon>
        <taxon>Viridiplantae</taxon>
        <taxon>Streptophyta</taxon>
        <taxon>Embryophyta</taxon>
        <taxon>Tracheophyta</taxon>
        <taxon>Spermatophyta</taxon>
        <taxon>Magnoliopsida</taxon>
        <taxon>eudicotyledons</taxon>
        <taxon>Gunneridae</taxon>
        <taxon>Pentapetalae</taxon>
        <taxon>asterids</taxon>
        <taxon>campanulids</taxon>
        <taxon>Dipsacales</taxon>
        <taxon>Caprifoliaceae</taxon>
        <taxon>Symphoricarpos</taxon>
    </lineage>
</organism>
<keyword evidence="4" id="KW-0804">Transcription</keyword>
<feature type="non-terminal residue" evidence="7">
    <location>
        <position position="1"/>
    </location>
</feature>
<evidence type="ECO:0000313" key="7">
    <source>
        <dbReference type="EMBL" id="AAX45231.1"/>
    </source>
</evidence>
<evidence type="ECO:0000256" key="2">
    <source>
        <dbReference type="ARBA" id="ARBA00023015"/>
    </source>
</evidence>
<evidence type="ECO:0000256" key="5">
    <source>
        <dbReference type="ARBA" id="ARBA00023242"/>
    </source>
</evidence>
<accession>Q2TKP3</accession>
<keyword evidence="2" id="KW-0805">Transcription regulation</keyword>
<keyword evidence="5" id="KW-0539">Nucleus</keyword>
<evidence type="ECO:0000256" key="3">
    <source>
        <dbReference type="ARBA" id="ARBA00023125"/>
    </source>
</evidence>
<dbReference type="PANTHER" id="PTHR31072:SF87">
    <property type="entry name" value="TRANSCRIPTION FACTOR TCP12"/>
    <property type="match status" value="1"/>
</dbReference>
<dbReference type="InterPro" id="IPR017887">
    <property type="entry name" value="TF_TCP_subgr"/>
</dbReference>
<feature type="domain" description="TCP" evidence="6">
    <location>
        <begin position="1"/>
        <end position="50"/>
    </location>
</feature>
<reference evidence="7" key="1">
    <citation type="submission" date="2004-12" db="EMBL/GenBank/DDBJ databases">
        <title>Duplications in CYC-like genes from Dipsacales correlate with floral form.</title>
        <authorList>
            <person name="Howarth D.G."/>
            <person name="Donoghue M.J."/>
        </authorList>
    </citation>
    <scope>NUCLEOTIDE SEQUENCE</scope>
</reference>
<dbReference type="AlphaFoldDB" id="Q2TKP3"/>
<dbReference type="Pfam" id="PF03634">
    <property type="entry name" value="TCP"/>
    <property type="match status" value="1"/>
</dbReference>
<feature type="non-terminal residue" evidence="7">
    <location>
        <position position="101"/>
    </location>
</feature>
<dbReference type="GO" id="GO:0043565">
    <property type="term" value="F:sequence-specific DNA binding"/>
    <property type="evidence" value="ECO:0007669"/>
    <property type="project" value="TreeGrafter"/>
</dbReference>
<sequence>TAQGLRDRRMRLSLKIARKFFDLQDMLGFDKASKTIEWLFSKSKKAIKEVNLNHPKMKNTREKNESIVFECEVESAIENVNGERSERGKAQKVACGHLARE</sequence>
<dbReference type="GO" id="GO:0003700">
    <property type="term" value="F:DNA-binding transcription factor activity"/>
    <property type="evidence" value="ECO:0007669"/>
    <property type="project" value="InterPro"/>
</dbReference>
<evidence type="ECO:0000256" key="4">
    <source>
        <dbReference type="ARBA" id="ARBA00023163"/>
    </source>
</evidence>
<evidence type="ECO:0000256" key="1">
    <source>
        <dbReference type="ARBA" id="ARBA00004123"/>
    </source>
</evidence>
<protein>
    <submittedName>
        <fullName evidence="7">CYCLOIDEA-like</fullName>
    </submittedName>
</protein>
<keyword evidence="3" id="KW-0238">DNA-binding</keyword>
<dbReference type="PROSITE" id="PS51369">
    <property type="entry name" value="TCP"/>
    <property type="match status" value="1"/>
</dbReference>
<name>Q2TKP3_9DIPS</name>
<comment type="subcellular location">
    <subcellularLocation>
        <location evidence="1">Nucleus</location>
    </subcellularLocation>
</comment>
<dbReference type="GO" id="GO:2000032">
    <property type="term" value="P:regulation of secondary shoot formation"/>
    <property type="evidence" value="ECO:0007669"/>
    <property type="project" value="TreeGrafter"/>
</dbReference>
<dbReference type="GO" id="GO:0005634">
    <property type="term" value="C:nucleus"/>
    <property type="evidence" value="ECO:0007669"/>
    <property type="project" value="UniProtKB-SubCell"/>
</dbReference>
<gene>
    <name evidence="7" type="primary">CYC3A</name>
</gene>
<dbReference type="InterPro" id="IPR005333">
    <property type="entry name" value="Transcription_factor_TCP"/>
</dbReference>
<dbReference type="PANTHER" id="PTHR31072">
    <property type="entry name" value="TRANSCRIPTION FACTOR TCP4-RELATED"/>
    <property type="match status" value="1"/>
</dbReference>